<comment type="caution">
    <text evidence="3">The sequence shown here is derived from an EMBL/GenBank/DDBJ whole genome shotgun (WGS) entry which is preliminary data.</text>
</comment>
<dbReference type="Pfam" id="PF13519">
    <property type="entry name" value="VWA_2"/>
    <property type="match status" value="1"/>
</dbReference>
<keyword evidence="1" id="KW-0812">Transmembrane</keyword>
<dbReference type="RefSeq" id="WP_185658670.1">
    <property type="nucleotide sequence ID" value="NZ_CAWPOO010000001.1"/>
</dbReference>
<proteinExistence type="predicted"/>
<evidence type="ECO:0000313" key="4">
    <source>
        <dbReference type="Proteomes" id="UP000526501"/>
    </source>
</evidence>
<dbReference type="SUPFAM" id="SSF53300">
    <property type="entry name" value="vWA-like"/>
    <property type="match status" value="1"/>
</dbReference>
<dbReference type="EMBL" id="JACHVC010000001">
    <property type="protein sequence ID" value="MBC2604784.1"/>
    <property type="molecule type" value="Genomic_DNA"/>
</dbReference>
<sequence>MSFLAPLFLAGLALLAGPILFHLIRQAPKNRINFSSTELLDESTPKTQSRRRIHNPWLLLIRCLIIALLAFAFARPFFPTSDAPPASAASNVSRVFLIDQSASMSQPGIRELLNGRIAEELESISPTDRLSVVGFSDTSQILISSSEWSSWPPSQRKELALAKLEQIPTTDYPTHLDTAVEAGLNALAQLNESSEEKGIGEIVIFSDFAQGSRISGLTGLEWPSETFLKRVSLEAPGQDDNLTLQWGAWQEEENLVSATLSVLTQTADSQALEFSVQAYRADSKQPLGDELQAFIPANKTSVSISIPLPKEAKTWPLLFELSGDTATFDNQLFRAPKNVPIAEVTLLSDAPISDTREAPYFVSKALQGIDFPQIRLQESLEQSSDLILVEAELSEQNVEQLKDKIRTGATAFVLAKDPNMSATLQALLEAPEIAIQAATEGELRIGDVDFEHPLFSIFSDPRYSNFAQIKSWQTPRISYPDTLDYETIASLDDQSPLLIETSLGTGKVYIWSGSWSPEKTQWTLSSKFVPFLHQLALSSIGGLPLPENSTLSSRSRSSYSNVLSSLPEAAGVYQSDESFWYAFQMDPNESLTVPISEDDWDKLGLPDYDSEQIAQVTRSIQESANRENASILEERQSLWRWMLWIVLALLALESLVAIKSTRQEGGTPA</sequence>
<dbReference type="CDD" id="cd00198">
    <property type="entry name" value="vWFA"/>
    <property type="match status" value="1"/>
</dbReference>
<dbReference type="InterPro" id="IPR024163">
    <property type="entry name" value="Aerotolerance_reg_N"/>
</dbReference>
<gene>
    <name evidence="3" type="ORF">H5P27_01815</name>
</gene>
<dbReference type="AlphaFoldDB" id="A0A7X1B350"/>
<dbReference type="Proteomes" id="UP000526501">
    <property type="component" value="Unassembled WGS sequence"/>
</dbReference>
<feature type="domain" description="VWFA" evidence="2">
    <location>
        <begin position="93"/>
        <end position="207"/>
    </location>
</feature>
<dbReference type="InterPro" id="IPR036465">
    <property type="entry name" value="vWFA_dom_sf"/>
</dbReference>
<keyword evidence="4" id="KW-1185">Reference proteome</keyword>
<keyword evidence="1" id="KW-1133">Transmembrane helix</keyword>
<dbReference type="InterPro" id="IPR011933">
    <property type="entry name" value="Double_TM_dom"/>
</dbReference>
<evidence type="ECO:0000313" key="3">
    <source>
        <dbReference type="EMBL" id="MBC2604784.1"/>
    </source>
</evidence>
<reference evidence="3 4" key="1">
    <citation type="submission" date="2020-07" db="EMBL/GenBank/DDBJ databases">
        <authorList>
            <person name="Feng X."/>
        </authorList>
    </citation>
    <scope>NUCLEOTIDE SEQUENCE [LARGE SCALE GENOMIC DNA]</scope>
    <source>
        <strain evidence="3 4">JCM23202</strain>
    </source>
</reference>
<evidence type="ECO:0000256" key="1">
    <source>
        <dbReference type="SAM" id="Phobius"/>
    </source>
</evidence>
<keyword evidence="1" id="KW-0472">Membrane</keyword>
<name>A0A7X1B350_9BACT</name>
<dbReference type="InterPro" id="IPR002035">
    <property type="entry name" value="VWF_A"/>
</dbReference>
<dbReference type="NCBIfam" id="TIGR02226">
    <property type="entry name" value="two_anch"/>
    <property type="match status" value="1"/>
</dbReference>
<dbReference type="PANTHER" id="PTHR37464">
    <property type="entry name" value="BLL2463 PROTEIN"/>
    <property type="match status" value="1"/>
</dbReference>
<feature type="transmembrane region" description="Helical" evidence="1">
    <location>
        <begin position="57"/>
        <end position="78"/>
    </location>
</feature>
<evidence type="ECO:0000259" key="2">
    <source>
        <dbReference type="PROSITE" id="PS50234"/>
    </source>
</evidence>
<dbReference type="PROSITE" id="PS50234">
    <property type="entry name" value="VWFA"/>
    <property type="match status" value="1"/>
</dbReference>
<feature type="transmembrane region" description="Helical" evidence="1">
    <location>
        <begin position="6"/>
        <end position="24"/>
    </location>
</feature>
<dbReference type="Pfam" id="PF07584">
    <property type="entry name" value="BatA"/>
    <property type="match status" value="1"/>
</dbReference>
<dbReference type="PANTHER" id="PTHR37464:SF1">
    <property type="entry name" value="BLL2463 PROTEIN"/>
    <property type="match status" value="1"/>
</dbReference>
<dbReference type="Gene3D" id="3.40.50.410">
    <property type="entry name" value="von Willebrand factor, type A domain"/>
    <property type="match status" value="1"/>
</dbReference>
<organism evidence="3 4">
    <name type="scientific">Pelagicoccus albus</name>
    <dbReference type="NCBI Taxonomy" id="415222"/>
    <lineage>
        <taxon>Bacteria</taxon>
        <taxon>Pseudomonadati</taxon>
        <taxon>Verrucomicrobiota</taxon>
        <taxon>Opitutia</taxon>
        <taxon>Puniceicoccales</taxon>
        <taxon>Pelagicoccaceae</taxon>
        <taxon>Pelagicoccus</taxon>
    </lineage>
</organism>
<accession>A0A7X1B350</accession>
<protein>
    <submittedName>
        <fullName evidence="3">BatA domain-containing protein</fullName>
    </submittedName>
</protein>